<dbReference type="RefSeq" id="WP_247982389.1">
    <property type="nucleotide sequence ID" value="NZ_CP078076.1"/>
</dbReference>
<dbReference type="EMBL" id="CP078076">
    <property type="protein sequence ID" value="UPL10377.1"/>
    <property type="molecule type" value="Genomic_DNA"/>
</dbReference>
<feature type="domain" description="DUF5615" evidence="1">
    <location>
        <begin position="9"/>
        <end position="88"/>
    </location>
</feature>
<evidence type="ECO:0000313" key="3">
    <source>
        <dbReference type="Proteomes" id="UP000831467"/>
    </source>
</evidence>
<evidence type="ECO:0000259" key="1">
    <source>
        <dbReference type="Pfam" id="PF18480"/>
    </source>
</evidence>
<dbReference type="Proteomes" id="UP000831467">
    <property type="component" value="Chromosome"/>
</dbReference>
<dbReference type="Pfam" id="PF18480">
    <property type="entry name" value="DUF5615"/>
    <property type="match status" value="1"/>
</dbReference>
<protein>
    <submittedName>
        <fullName evidence="2">DUF5615 family PIN-like protein</fullName>
    </submittedName>
</protein>
<dbReference type="InterPro" id="IPR041049">
    <property type="entry name" value="DUF5615"/>
</dbReference>
<sequence length="124" mass="13753">MRSTPREVRFLLDEHYPGRLAVALTEAGPDTVAVVDRDDLRGADDTTVLRTATEERRVVVTEDVTTFTIAMSRLPDHSGVVFCHHERFPRNGAGLERLRQALIAFSADPPTAAGHAGFVWWLAE</sequence>
<gene>
    <name evidence="2" type="ORF">KV394_04315</name>
</gene>
<name>A0ABY4IDW4_9MICO</name>
<reference evidence="2 3" key="1">
    <citation type="submission" date="2021-06" db="EMBL/GenBank/DDBJ databases">
        <title>Genome-based taxonomic framework of Microbacterium strains isolated from marine environment, the description of four new species and reclassification of four preexisting species.</title>
        <authorList>
            <person name="Lee S.D."/>
            <person name="Kim S.-M."/>
            <person name="Byeon Y.-S."/>
            <person name="Yang H.L."/>
            <person name="Kim I.S."/>
        </authorList>
    </citation>
    <scope>NUCLEOTIDE SEQUENCE [LARGE SCALE GENOMIC DNA]</scope>
    <source>
        <strain evidence="2 3">SSW1-51</strain>
    </source>
</reference>
<accession>A0ABY4IDW4</accession>
<keyword evidence="3" id="KW-1185">Reference proteome</keyword>
<organism evidence="2 3">
    <name type="scientific">Microbacterium sufflavum</name>
    <dbReference type="NCBI Taxonomy" id="2851649"/>
    <lineage>
        <taxon>Bacteria</taxon>
        <taxon>Bacillati</taxon>
        <taxon>Actinomycetota</taxon>
        <taxon>Actinomycetes</taxon>
        <taxon>Micrococcales</taxon>
        <taxon>Microbacteriaceae</taxon>
        <taxon>Microbacterium</taxon>
    </lineage>
</organism>
<proteinExistence type="predicted"/>
<evidence type="ECO:0000313" key="2">
    <source>
        <dbReference type="EMBL" id="UPL10377.1"/>
    </source>
</evidence>